<feature type="non-terminal residue" evidence="2">
    <location>
        <position position="1"/>
    </location>
</feature>
<feature type="non-terminal residue" evidence="2">
    <location>
        <position position="81"/>
    </location>
</feature>
<dbReference type="Proteomes" id="UP000824469">
    <property type="component" value="Unassembled WGS sequence"/>
</dbReference>
<reference evidence="2 3" key="1">
    <citation type="journal article" date="2021" name="Nat. Plants">
        <title>The Taxus genome provides insights into paclitaxel biosynthesis.</title>
        <authorList>
            <person name="Xiong X."/>
            <person name="Gou J."/>
            <person name="Liao Q."/>
            <person name="Li Y."/>
            <person name="Zhou Q."/>
            <person name="Bi G."/>
            <person name="Li C."/>
            <person name="Du R."/>
            <person name="Wang X."/>
            <person name="Sun T."/>
            <person name="Guo L."/>
            <person name="Liang H."/>
            <person name="Lu P."/>
            <person name="Wu Y."/>
            <person name="Zhang Z."/>
            <person name="Ro D.K."/>
            <person name="Shang Y."/>
            <person name="Huang S."/>
            <person name="Yan J."/>
        </authorList>
    </citation>
    <scope>NUCLEOTIDE SEQUENCE [LARGE SCALE GENOMIC DNA]</scope>
    <source>
        <strain evidence="2">Ta-2019</strain>
    </source>
</reference>
<dbReference type="AlphaFoldDB" id="A0AA38FSJ5"/>
<proteinExistence type="predicted"/>
<gene>
    <name evidence="2" type="ORF">KI387_037131</name>
</gene>
<sequence>WNPLVNAQWILDEKICNALNNVSVEVEARLFGRNDRVKFLEVELEKKEEDLEKRTKELKHEELVSAQLRHELKEEKARVHE</sequence>
<protein>
    <submittedName>
        <fullName evidence="2">Uncharacterized protein</fullName>
    </submittedName>
</protein>
<keyword evidence="1" id="KW-0175">Coiled coil</keyword>
<evidence type="ECO:0000313" key="3">
    <source>
        <dbReference type="Proteomes" id="UP000824469"/>
    </source>
</evidence>
<organism evidence="2 3">
    <name type="scientific">Taxus chinensis</name>
    <name type="common">Chinese yew</name>
    <name type="synonym">Taxus wallichiana var. chinensis</name>
    <dbReference type="NCBI Taxonomy" id="29808"/>
    <lineage>
        <taxon>Eukaryota</taxon>
        <taxon>Viridiplantae</taxon>
        <taxon>Streptophyta</taxon>
        <taxon>Embryophyta</taxon>
        <taxon>Tracheophyta</taxon>
        <taxon>Spermatophyta</taxon>
        <taxon>Pinopsida</taxon>
        <taxon>Pinidae</taxon>
        <taxon>Conifers II</taxon>
        <taxon>Cupressales</taxon>
        <taxon>Taxaceae</taxon>
        <taxon>Taxus</taxon>
    </lineage>
</organism>
<comment type="caution">
    <text evidence="2">The sequence shown here is derived from an EMBL/GenBank/DDBJ whole genome shotgun (WGS) entry which is preliminary data.</text>
</comment>
<feature type="coiled-coil region" evidence="1">
    <location>
        <begin position="37"/>
        <end position="78"/>
    </location>
</feature>
<evidence type="ECO:0000313" key="2">
    <source>
        <dbReference type="EMBL" id="KAH9309220.1"/>
    </source>
</evidence>
<dbReference type="EMBL" id="JAHRHJ020000007">
    <property type="protein sequence ID" value="KAH9309220.1"/>
    <property type="molecule type" value="Genomic_DNA"/>
</dbReference>
<keyword evidence="3" id="KW-1185">Reference proteome</keyword>
<accession>A0AA38FSJ5</accession>
<name>A0AA38FSJ5_TAXCH</name>
<evidence type="ECO:0000256" key="1">
    <source>
        <dbReference type="SAM" id="Coils"/>
    </source>
</evidence>